<dbReference type="SUPFAM" id="SSF51735">
    <property type="entry name" value="NAD(P)-binding Rossmann-fold domains"/>
    <property type="match status" value="1"/>
</dbReference>
<protein>
    <submittedName>
        <fullName evidence="2">NAD-dependent epimerase/dehydratase family protein</fullName>
    </submittedName>
</protein>
<comment type="caution">
    <text evidence="2">The sequence shown here is derived from an EMBL/GenBank/DDBJ whole genome shotgun (WGS) entry which is preliminary data.</text>
</comment>
<dbReference type="Pfam" id="PF16363">
    <property type="entry name" value="GDP_Man_Dehyd"/>
    <property type="match status" value="1"/>
</dbReference>
<dbReference type="Gene3D" id="3.90.25.10">
    <property type="entry name" value="UDP-galactose 4-epimerase, domain 1"/>
    <property type="match status" value="1"/>
</dbReference>
<gene>
    <name evidence="2" type="ORF">GYA55_05450</name>
</gene>
<dbReference type="Gene3D" id="3.40.50.720">
    <property type="entry name" value="NAD(P)-binding Rossmann-like Domain"/>
    <property type="match status" value="1"/>
</dbReference>
<feature type="domain" description="NAD(P)-binding" evidence="1">
    <location>
        <begin position="4"/>
        <end position="298"/>
    </location>
</feature>
<proteinExistence type="predicted"/>
<evidence type="ECO:0000313" key="2">
    <source>
        <dbReference type="EMBL" id="NMC62598.1"/>
    </source>
</evidence>
<reference evidence="2 3" key="1">
    <citation type="journal article" date="2020" name="Biotechnol. Biofuels">
        <title>New insights from the biogas microbiome by comprehensive genome-resolved metagenomics of nearly 1600 species originating from multiple anaerobic digesters.</title>
        <authorList>
            <person name="Campanaro S."/>
            <person name="Treu L."/>
            <person name="Rodriguez-R L.M."/>
            <person name="Kovalovszki A."/>
            <person name="Ziels R.M."/>
            <person name="Maus I."/>
            <person name="Zhu X."/>
            <person name="Kougias P.G."/>
            <person name="Basile A."/>
            <person name="Luo G."/>
            <person name="Schluter A."/>
            <person name="Konstantinidis K.T."/>
            <person name="Angelidaki I."/>
        </authorList>
    </citation>
    <scope>NUCLEOTIDE SEQUENCE [LARGE SCALE GENOMIC DNA]</scope>
    <source>
        <strain evidence="2">AS27yjCOA_65</strain>
    </source>
</reference>
<dbReference type="PANTHER" id="PTHR43000">
    <property type="entry name" value="DTDP-D-GLUCOSE 4,6-DEHYDRATASE-RELATED"/>
    <property type="match status" value="1"/>
</dbReference>
<dbReference type="EMBL" id="JAAZON010000230">
    <property type="protein sequence ID" value="NMC62598.1"/>
    <property type="molecule type" value="Genomic_DNA"/>
</dbReference>
<evidence type="ECO:0000259" key="1">
    <source>
        <dbReference type="Pfam" id="PF16363"/>
    </source>
</evidence>
<dbReference type="Proteomes" id="UP000524246">
    <property type="component" value="Unassembled WGS sequence"/>
</dbReference>
<accession>A0A7X9FRM2</accession>
<name>A0A7X9FRM2_9DELT</name>
<evidence type="ECO:0000313" key="3">
    <source>
        <dbReference type="Proteomes" id="UP000524246"/>
    </source>
</evidence>
<dbReference type="InterPro" id="IPR016040">
    <property type="entry name" value="NAD(P)-bd_dom"/>
</dbReference>
<sequence length="307" mass="33943">MRSLVTGAAGFVGQHLISHLRECGDEVLATDLLMPRSNLGCSAQMLDICDPDACAKVLNSFKPEVIYHLAGMAFVPDAEANFEKALRANVLGTSIIYRMCHLLELRCKIVLISSAEVYGVIQAQDLPITELTPLRPMNNYSLSKAMGELVAARYERTGCPRSVIIRPFNHIGPGQNIKFVSSAFAAQLARIAKGKSSNVVEVGNLEAKRDFCDVRDIVRAYRLAAENGEGVYNLCSGQAVAIQSLLDQLIEISKTKVKIVQNPDRMRGPEIPVLYGSYEKAQRELGWTPRYSLAESLSDIFNYWMEQ</sequence>
<dbReference type="InterPro" id="IPR036291">
    <property type="entry name" value="NAD(P)-bd_dom_sf"/>
</dbReference>
<organism evidence="2 3">
    <name type="scientific">SAR324 cluster bacterium</name>
    <dbReference type="NCBI Taxonomy" id="2024889"/>
    <lineage>
        <taxon>Bacteria</taxon>
        <taxon>Deltaproteobacteria</taxon>
        <taxon>SAR324 cluster</taxon>
    </lineage>
</organism>
<dbReference type="AlphaFoldDB" id="A0A7X9FRM2"/>